<dbReference type="OMA" id="GDCEVNQ"/>
<dbReference type="Pfam" id="PF08327">
    <property type="entry name" value="AHSA1"/>
    <property type="match status" value="1"/>
</dbReference>
<protein>
    <recommendedName>
        <fullName evidence="11">Activator of Hsp90 ATPase N-terminal domain-containing protein</fullName>
    </recommendedName>
</protein>
<dbReference type="GO" id="GO:0006338">
    <property type="term" value="P:chromatin remodeling"/>
    <property type="evidence" value="ECO:0007669"/>
    <property type="project" value="InterPro"/>
</dbReference>
<accession>A0A0L0HDU1</accession>
<evidence type="ECO:0000259" key="8">
    <source>
        <dbReference type="SMART" id="SM01000"/>
    </source>
</evidence>
<dbReference type="InterPro" id="IPR015310">
    <property type="entry name" value="AHSA1-like_N"/>
</dbReference>
<dbReference type="FunCoup" id="A0A0L0HDU1">
    <property type="interactions" value="742"/>
</dbReference>
<evidence type="ECO:0000256" key="2">
    <source>
        <dbReference type="ARBA" id="ARBA00006817"/>
    </source>
</evidence>
<dbReference type="SUPFAM" id="SSF55961">
    <property type="entry name" value="Bet v1-like"/>
    <property type="match status" value="1"/>
</dbReference>
<dbReference type="EMBL" id="KQ257458">
    <property type="protein sequence ID" value="KNC99282.1"/>
    <property type="molecule type" value="Genomic_DNA"/>
</dbReference>
<keyword evidence="3" id="KW-0805">Transcription regulation</keyword>
<evidence type="ECO:0000313" key="9">
    <source>
        <dbReference type="EMBL" id="KNC99282.1"/>
    </source>
</evidence>
<dbReference type="Pfam" id="PF08265">
    <property type="entry name" value="YL1_C"/>
    <property type="match status" value="1"/>
</dbReference>
<reference evidence="9 10" key="1">
    <citation type="submission" date="2009-08" db="EMBL/GenBank/DDBJ databases">
        <title>The Genome Sequence of Spizellomyces punctatus strain DAOM BR117.</title>
        <authorList>
            <consortium name="The Broad Institute Genome Sequencing Platform"/>
            <person name="Russ C."/>
            <person name="Cuomo C."/>
            <person name="Shea T."/>
            <person name="Young S.K."/>
            <person name="Zeng Q."/>
            <person name="Koehrsen M."/>
            <person name="Haas B."/>
            <person name="Borodovsky M."/>
            <person name="Guigo R."/>
            <person name="Alvarado L."/>
            <person name="Berlin A."/>
            <person name="Bochicchio J."/>
            <person name="Borenstein D."/>
            <person name="Chapman S."/>
            <person name="Chen Z."/>
            <person name="Engels R."/>
            <person name="Freedman E."/>
            <person name="Gellesch M."/>
            <person name="Goldberg J."/>
            <person name="Griggs A."/>
            <person name="Gujja S."/>
            <person name="Heiman D."/>
            <person name="Hepburn T."/>
            <person name="Howarth C."/>
            <person name="Jen D."/>
            <person name="Larson L."/>
            <person name="Lewis B."/>
            <person name="Mehta T."/>
            <person name="Park D."/>
            <person name="Pearson M."/>
            <person name="Roberts A."/>
            <person name="Saif S."/>
            <person name="Shenoy N."/>
            <person name="Sisk P."/>
            <person name="Stolte C."/>
            <person name="Sykes S."/>
            <person name="Thomson T."/>
            <person name="Walk T."/>
            <person name="White J."/>
            <person name="Yandava C."/>
            <person name="Burger G."/>
            <person name="Gray M.W."/>
            <person name="Holland P.W.H."/>
            <person name="King N."/>
            <person name="Lang F.B.F."/>
            <person name="Roger A.J."/>
            <person name="Ruiz-Trillo I."/>
            <person name="Lander E."/>
            <person name="Nusbaum C."/>
        </authorList>
    </citation>
    <scope>NUCLEOTIDE SEQUENCE [LARGE SCALE GENOMIC DNA]</scope>
    <source>
        <strain evidence="9 10">DAOM BR117</strain>
    </source>
</reference>
<dbReference type="InterPro" id="IPR013272">
    <property type="entry name" value="Vps72/YL1_C"/>
</dbReference>
<feature type="domain" description="Vps72/YL1 C-terminal" evidence="7">
    <location>
        <begin position="433"/>
        <end position="462"/>
    </location>
</feature>
<feature type="region of interest" description="Disordered" evidence="6">
    <location>
        <begin position="331"/>
        <end position="370"/>
    </location>
</feature>
<comment type="similarity">
    <text evidence="2">Belongs to the AHA1 family.</text>
</comment>
<evidence type="ECO:0000313" key="10">
    <source>
        <dbReference type="Proteomes" id="UP000053201"/>
    </source>
</evidence>
<keyword evidence="10" id="KW-1185">Reference proteome</keyword>
<dbReference type="InterPro" id="IPR023393">
    <property type="entry name" value="START-like_dom_sf"/>
</dbReference>
<dbReference type="Gene3D" id="3.30.530.20">
    <property type="match status" value="1"/>
</dbReference>
<dbReference type="Proteomes" id="UP000053201">
    <property type="component" value="Unassembled WGS sequence"/>
</dbReference>
<evidence type="ECO:0000259" key="7">
    <source>
        <dbReference type="SMART" id="SM00993"/>
    </source>
</evidence>
<feature type="domain" description="Activator of Hsp90 ATPase AHSA1-like N-terminal" evidence="8">
    <location>
        <begin position="22"/>
        <end position="154"/>
    </location>
</feature>
<sequence length="484" mass="53881">MTQTQNGTGTNWKNVNNWHWVEKNCMPWAKEYLTKELTGTAVESGDCKVSVEEVRDVTGDVDINQRKGKVITIFDIALTLGWTGEGYGTTASGKIVIPEYMHDTDLDDIVFDISLDSPNADREKIKEVVRKDLTKVVREKLGKFAKDLVEAHLKDVYIAPDEMKGHPVLQAYQPKPPAPGDAKPTASKGKEGVLGGLTTIKQTIEFVASSQDIYETLLDKQRVQAWTRGKADISREIGSVFNFFDGNISGTIAELVPNKKIVQKWRLKTWPAGHYSTVTLDLNEGRDNTILKLTQSDVPVGEKDITENNWKNYYWNPIKAAFGVKASRASSAKAKGSPAPPTKKQRLDENAADTPGSSPPSTPVQTGKASAAEIQAMDVNSFHKPFKNPRYAAPKSVKKLKQLASADKALDIPMDVPTYWNIEAPPSFLPQKKYCDVTGLEAPYTDPKTRLRYHNADVYQFIRSLQPHHIQTYLELRNAAVNLR</sequence>
<dbReference type="InterPro" id="IPR036338">
    <property type="entry name" value="Aha1"/>
</dbReference>
<dbReference type="PANTHER" id="PTHR31200">
    <property type="entry name" value="INO80 COMPLEX SUBUNIT C"/>
    <property type="match status" value="1"/>
</dbReference>
<dbReference type="VEuPathDB" id="FungiDB:SPPG_05536"/>
<evidence type="ECO:0000256" key="6">
    <source>
        <dbReference type="SAM" id="MobiDB-lite"/>
    </source>
</evidence>
<dbReference type="eggNOG" id="KOG4137">
    <property type="taxonomic scope" value="Eukaryota"/>
</dbReference>
<evidence type="ECO:0000256" key="5">
    <source>
        <dbReference type="ARBA" id="ARBA00023242"/>
    </source>
</evidence>
<keyword evidence="5" id="KW-0539">Nucleus</keyword>
<dbReference type="PANTHER" id="PTHR31200:SF1">
    <property type="entry name" value="INO80 COMPLEX SUBUNIT C"/>
    <property type="match status" value="1"/>
</dbReference>
<name>A0A0L0HDU1_SPIPD</name>
<dbReference type="CDD" id="cd08892">
    <property type="entry name" value="SRPBCC_Aha1"/>
    <property type="match status" value="1"/>
</dbReference>
<evidence type="ECO:0000256" key="1">
    <source>
        <dbReference type="ARBA" id="ARBA00004123"/>
    </source>
</evidence>
<dbReference type="InParanoid" id="A0A0L0HDU1"/>
<proteinExistence type="inferred from homology"/>
<dbReference type="GeneID" id="27688901"/>
<dbReference type="Gene3D" id="3.15.10.20">
    <property type="entry name" value="Activator of Hsp90 ATPase Aha1, N-terminal domain"/>
    <property type="match status" value="1"/>
</dbReference>
<dbReference type="SMART" id="SM01000">
    <property type="entry name" value="Aha1_N"/>
    <property type="match status" value="1"/>
</dbReference>
<dbReference type="SMART" id="SM00993">
    <property type="entry name" value="YL1_C"/>
    <property type="match status" value="1"/>
</dbReference>
<dbReference type="GO" id="GO:0001671">
    <property type="term" value="F:ATPase activator activity"/>
    <property type="evidence" value="ECO:0007669"/>
    <property type="project" value="InterPro"/>
</dbReference>
<dbReference type="OrthoDB" id="567237at2759"/>
<dbReference type="SUPFAM" id="SSF103111">
    <property type="entry name" value="Activator of Hsp90 ATPase, Aha1"/>
    <property type="match status" value="1"/>
</dbReference>
<dbReference type="Pfam" id="PF09229">
    <property type="entry name" value="Aha1_N"/>
    <property type="match status" value="1"/>
</dbReference>
<gene>
    <name evidence="9" type="ORF">SPPG_05536</name>
</gene>
<dbReference type="InterPro" id="IPR013538">
    <property type="entry name" value="ASHA1/2-like_C"/>
</dbReference>
<dbReference type="RefSeq" id="XP_016607322.1">
    <property type="nucleotide sequence ID" value="XM_016753743.1"/>
</dbReference>
<dbReference type="STRING" id="645134.A0A0L0HDU1"/>
<dbReference type="eggNOG" id="KOG2936">
    <property type="taxonomic scope" value="Eukaryota"/>
</dbReference>
<keyword evidence="4" id="KW-0804">Transcription</keyword>
<dbReference type="InterPro" id="IPR029525">
    <property type="entry name" value="INO80C/Ies6"/>
</dbReference>
<dbReference type="GO" id="GO:0051087">
    <property type="term" value="F:protein-folding chaperone binding"/>
    <property type="evidence" value="ECO:0007669"/>
    <property type="project" value="InterPro"/>
</dbReference>
<evidence type="ECO:0000256" key="3">
    <source>
        <dbReference type="ARBA" id="ARBA00023015"/>
    </source>
</evidence>
<comment type="subcellular location">
    <subcellularLocation>
        <location evidence="1">Nucleus</location>
    </subcellularLocation>
</comment>
<organism evidence="9 10">
    <name type="scientific">Spizellomyces punctatus (strain DAOM BR117)</name>
    <dbReference type="NCBI Taxonomy" id="645134"/>
    <lineage>
        <taxon>Eukaryota</taxon>
        <taxon>Fungi</taxon>
        <taxon>Fungi incertae sedis</taxon>
        <taxon>Chytridiomycota</taxon>
        <taxon>Chytridiomycota incertae sedis</taxon>
        <taxon>Chytridiomycetes</taxon>
        <taxon>Spizellomycetales</taxon>
        <taxon>Spizellomycetaceae</taxon>
        <taxon>Spizellomyces</taxon>
    </lineage>
</organism>
<evidence type="ECO:0000256" key="4">
    <source>
        <dbReference type="ARBA" id="ARBA00023163"/>
    </source>
</evidence>
<dbReference type="GO" id="GO:0031011">
    <property type="term" value="C:Ino80 complex"/>
    <property type="evidence" value="ECO:0007669"/>
    <property type="project" value="InterPro"/>
</dbReference>
<evidence type="ECO:0008006" key="11">
    <source>
        <dbReference type="Google" id="ProtNLM"/>
    </source>
</evidence>
<dbReference type="AlphaFoldDB" id="A0A0L0HDU1"/>